<dbReference type="Proteomes" id="UP000245802">
    <property type="component" value="Chromosome"/>
</dbReference>
<dbReference type="NCBIfam" id="TIGR02996">
    <property type="entry name" value="rpt_mate_G_obs"/>
    <property type="match status" value="1"/>
</dbReference>
<feature type="region of interest" description="Disordered" evidence="1">
    <location>
        <begin position="163"/>
        <end position="188"/>
    </location>
</feature>
<dbReference type="OrthoDB" id="288259at2"/>
<keyword evidence="3" id="KW-1185">Reference proteome</keyword>
<evidence type="ECO:0000313" key="2">
    <source>
        <dbReference type="EMBL" id="AWM37621.1"/>
    </source>
</evidence>
<dbReference type="RefSeq" id="WP_010043215.1">
    <property type="nucleotide sequence ID" value="NZ_CP025958.1"/>
</dbReference>
<organism evidence="2 3">
    <name type="scientific">Gemmata obscuriglobus</name>
    <dbReference type="NCBI Taxonomy" id="114"/>
    <lineage>
        <taxon>Bacteria</taxon>
        <taxon>Pseudomonadati</taxon>
        <taxon>Planctomycetota</taxon>
        <taxon>Planctomycetia</taxon>
        <taxon>Gemmatales</taxon>
        <taxon>Gemmataceae</taxon>
        <taxon>Gemmata</taxon>
    </lineage>
</organism>
<accession>A0A2Z3GY94</accession>
<dbReference type="EMBL" id="CP025958">
    <property type="protein sequence ID" value="AWM37621.1"/>
    <property type="molecule type" value="Genomic_DNA"/>
</dbReference>
<name>A0A2Z3GY94_9BACT</name>
<gene>
    <name evidence="2" type="ORF">C1280_11845</name>
</gene>
<dbReference type="InterPro" id="IPR014338">
    <property type="entry name" value="CHP02996_rpt-companion-dom"/>
</dbReference>
<evidence type="ECO:0000313" key="3">
    <source>
        <dbReference type="Proteomes" id="UP000245802"/>
    </source>
</evidence>
<reference evidence="2 3" key="1">
    <citation type="submission" date="2018-01" db="EMBL/GenBank/DDBJ databases">
        <title>G. obscuriglobus.</title>
        <authorList>
            <person name="Franke J."/>
            <person name="Blomberg W."/>
            <person name="Selmecki A."/>
        </authorList>
    </citation>
    <scope>NUCLEOTIDE SEQUENCE [LARGE SCALE GENOMIC DNA]</scope>
    <source>
        <strain evidence="2 3">DSM 5831</strain>
    </source>
</reference>
<dbReference type="AlphaFoldDB" id="A0A2Z3GY94"/>
<evidence type="ECO:0000256" key="1">
    <source>
        <dbReference type="SAM" id="MobiDB-lite"/>
    </source>
</evidence>
<dbReference type="KEGG" id="gog:C1280_11845"/>
<protein>
    <submittedName>
        <fullName evidence="2">TIGR02996 domain-containing protein</fullName>
    </submittedName>
</protein>
<feature type="compositionally biased region" description="Pro residues" evidence="1">
    <location>
        <begin position="179"/>
        <end position="188"/>
    </location>
</feature>
<sequence length="188" mass="20849">MSDEAAFLAAIRAAPTDDLPRLVYADWLDEHDRAGGGFLRAECEFAALAPSDPCREAMQGRLREASLGVDPDWLASISRAPVEGCGVEFRFRCPKQWEQLQPTAEEGVRFCGQCRQKVFFCSSIEIAQTHASLGECVAVDPRLARKPRDLESSVWESGRFVMGMPLADDEEPDPKSEEPPLPPSRRRG</sequence>
<proteinExistence type="predicted"/>